<feature type="region of interest" description="Disordered" evidence="6">
    <location>
        <begin position="191"/>
        <end position="214"/>
    </location>
</feature>
<dbReference type="PANTHER" id="PTHR14003:SF19">
    <property type="entry name" value="YY2 TRANSCRIPTION FACTOR"/>
    <property type="match status" value="1"/>
</dbReference>
<evidence type="ECO:0000313" key="9">
    <source>
        <dbReference type="Proteomes" id="UP001150925"/>
    </source>
</evidence>
<dbReference type="SUPFAM" id="SSF57667">
    <property type="entry name" value="beta-beta-alpha zinc fingers"/>
    <property type="match status" value="1"/>
</dbReference>
<dbReference type="GO" id="GO:0000981">
    <property type="term" value="F:DNA-binding transcription factor activity, RNA polymerase II-specific"/>
    <property type="evidence" value="ECO:0007669"/>
    <property type="project" value="TreeGrafter"/>
</dbReference>
<evidence type="ECO:0000259" key="7">
    <source>
        <dbReference type="PROSITE" id="PS50157"/>
    </source>
</evidence>
<dbReference type="InterPro" id="IPR036236">
    <property type="entry name" value="Znf_C2H2_sf"/>
</dbReference>
<dbReference type="InterPro" id="IPR013087">
    <property type="entry name" value="Znf_C2H2_type"/>
</dbReference>
<dbReference type="PROSITE" id="PS00028">
    <property type="entry name" value="ZINC_FINGER_C2H2_1"/>
    <property type="match status" value="2"/>
</dbReference>
<organism evidence="8 9">
    <name type="scientific">Dispira parvispora</name>
    <dbReference type="NCBI Taxonomy" id="1520584"/>
    <lineage>
        <taxon>Eukaryota</taxon>
        <taxon>Fungi</taxon>
        <taxon>Fungi incertae sedis</taxon>
        <taxon>Zoopagomycota</taxon>
        <taxon>Kickxellomycotina</taxon>
        <taxon>Dimargaritomycetes</taxon>
        <taxon>Dimargaritales</taxon>
        <taxon>Dimargaritaceae</taxon>
        <taxon>Dispira</taxon>
    </lineage>
</organism>
<protein>
    <submittedName>
        <fullName evidence="8">Transcriptional repressor</fullName>
    </submittedName>
</protein>
<dbReference type="PANTHER" id="PTHR14003">
    <property type="entry name" value="TRANSCRIPTIONAL REPRESSOR PROTEIN YY"/>
    <property type="match status" value="1"/>
</dbReference>
<dbReference type="SMART" id="SM00355">
    <property type="entry name" value="ZnF_C2H2"/>
    <property type="match status" value="2"/>
</dbReference>
<accession>A0A9W8ARM8</accession>
<dbReference type="AlphaFoldDB" id="A0A9W8ARM8"/>
<feature type="compositionally biased region" description="Polar residues" evidence="6">
    <location>
        <begin position="191"/>
        <end position="201"/>
    </location>
</feature>
<evidence type="ECO:0000256" key="3">
    <source>
        <dbReference type="ARBA" id="ARBA00022771"/>
    </source>
</evidence>
<evidence type="ECO:0000256" key="2">
    <source>
        <dbReference type="ARBA" id="ARBA00022737"/>
    </source>
</evidence>
<dbReference type="EMBL" id="JANBPY010001719">
    <property type="protein sequence ID" value="KAJ1958957.1"/>
    <property type="molecule type" value="Genomic_DNA"/>
</dbReference>
<dbReference type="Gene3D" id="3.30.160.60">
    <property type="entry name" value="Classic Zinc Finger"/>
    <property type="match status" value="2"/>
</dbReference>
<dbReference type="OrthoDB" id="6365676at2759"/>
<reference evidence="8" key="1">
    <citation type="submission" date="2022-07" db="EMBL/GenBank/DDBJ databases">
        <title>Phylogenomic reconstructions and comparative analyses of Kickxellomycotina fungi.</title>
        <authorList>
            <person name="Reynolds N.K."/>
            <person name="Stajich J.E."/>
            <person name="Barry K."/>
            <person name="Grigoriev I.V."/>
            <person name="Crous P."/>
            <person name="Smith M.E."/>
        </authorList>
    </citation>
    <scope>NUCLEOTIDE SEQUENCE</scope>
    <source>
        <strain evidence="8">RSA 1196</strain>
    </source>
</reference>
<dbReference type="FunFam" id="3.30.160.60:FF:000125">
    <property type="entry name" value="Putative zinc finger protein 143"/>
    <property type="match status" value="1"/>
</dbReference>
<evidence type="ECO:0000256" key="5">
    <source>
        <dbReference type="PROSITE-ProRule" id="PRU00042"/>
    </source>
</evidence>
<keyword evidence="9" id="KW-1185">Reference proteome</keyword>
<sequence length="360" mass="39054">MSHHKAESVLQDGKLESAVDSRFSVRKADGSVVSLLNDDATSIITPPRSRESSLIDDEPTVCSTPPPENLTFPSLKQHQTCDPQHLRLPSLASVASALASGRHHLTPPATPIGTVMSGYSPSLPHQPNSMHLAPLTPCPTAPSSPRAMDSVNVEPLTGPSAGAKGMYSENDMVKVTHTPPKSPAAAVIPSTVNRNGSNNGSVARANPSADPKRKHHCTWEGCGRSFTTSGHLSRHHRVHTGEKNFPCSFPGCTSRFSRQDNMMQHLRTHTNNRSRANRRRLVLESSMSSATSDHRHTAAPYPYSPRSPYAMTPTPTSLHHPMRIPESPSTPANPHYYTMPYSPSYPPTQAGRHLSMSTIM</sequence>
<feature type="domain" description="C2H2-type" evidence="7">
    <location>
        <begin position="245"/>
        <end position="274"/>
    </location>
</feature>
<evidence type="ECO:0000256" key="1">
    <source>
        <dbReference type="ARBA" id="ARBA00022723"/>
    </source>
</evidence>
<dbReference type="GO" id="GO:0000785">
    <property type="term" value="C:chromatin"/>
    <property type="evidence" value="ECO:0007669"/>
    <property type="project" value="TreeGrafter"/>
</dbReference>
<dbReference type="GO" id="GO:0008270">
    <property type="term" value="F:zinc ion binding"/>
    <property type="evidence" value="ECO:0007669"/>
    <property type="project" value="UniProtKB-KW"/>
</dbReference>
<evidence type="ECO:0000256" key="6">
    <source>
        <dbReference type="SAM" id="MobiDB-lite"/>
    </source>
</evidence>
<gene>
    <name evidence="8" type="primary">NRG1</name>
    <name evidence="8" type="ORF">IWQ62_004806</name>
</gene>
<proteinExistence type="predicted"/>
<dbReference type="GO" id="GO:0000978">
    <property type="term" value="F:RNA polymerase II cis-regulatory region sequence-specific DNA binding"/>
    <property type="evidence" value="ECO:0007669"/>
    <property type="project" value="TreeGrafter"/>
</dbReference>
<dbReference type="Proteomes" id="UP001150925">
    <property type="component" value="Unassembled WGS sequence"/>
</dbReference>
<keyword evidence="1" id="KW-0479">Metal-binding</keyword>
<keyword evidence="4" id="KW-0862">Zinc</keyword>
<keyword evidence="3 5" id="KW-0863">Zinc-finger</keyword>
<feature type="domain" description="C2H2-type" evidence="7">
    <location>
        <begin position="215"/>
        <end position="244"/>
    </location>
</feature>
<feature type="region of interest" description="Disordered" evidence="6">
    <location>
        <begin position="284"/>
        <end position="318"/>
    </location>
</feature>
<comment type="caution">
    <text evidence="8">The sequence shown here is derived from an EMBL/GenBank/DDBJ whole genome shotgun (WGS) entry which is preliminary data.</text>
</comment>
<dbReference type="Pfam" id="PF00096">
    <property type="entry name" value="zf-C2H2"/>
    <property type="match status" value="2"/>
</dbReference>
<keyword evidence="2" id="KW-0677">Repeat</keyword>
<name>A0A9W8ARM8_9FUNG</name>
<dbReference type="GO" id="GO:0005667">
    <property type="term" value="C:transcription regulator complex"/>
    <property type="evidence" value="ECO:0007669"/>
    <property type="project" value="TreeGrafter"/>
</dbReference>
<evidence type="ECO:0000256" key="4">
    <source>
        <dbReference type="ARBA" id="ARBA00022833"/>
    </source>
</evidence>
<feature type="compositionally biased region" description="Low complexity" evidence="6">
    <location>
        <begin position="298"/>
        <end position="310"/>
    </location>
</feature>
<evidence type="ECO:0000313" key="8">
    <source>
        <dbReference type="EMBL" id="KAJ1958957.1"/>
    </source>
</evidence>
<dbReference type="GO" id="GO:0031519">
    <property type="term" value="C:PcG protein complex"/>
    <property type="evidence" value="ECO:0007669"/>
    <property type="project" value="TreeGrafter"/>
</dbReference>
<feature type="region of interest" description="Disordered" evidence="6">
    <location>
        <begin position="43"/>
        <end position="64"/>
    </location>
</feature>
<dbReference type="PROSITE" id="PS50157">
    <property type="entry name" value="ZINC_FINGER_C2H2_2"/>
    <property type="match status" value="2"/>
</dbReference>